<proteinExistence type="predicted"/>
<name>A0A9N9H2E0_9GLOM</name>
<organism evidence="1 2">
    <name type="scientific">Ambispora gerdemannii</name>
    <dbReference type="NCBI Taxonomy" id="144530"/>
    <lineage>
        <taxon>Eukaryota</taxon>
        <taxon>Fungi</taxon>
        <taxon>Fungi incertae sedis</taxon>
        <taxon>Mucoromycota</taxon>
        <taxon>Glomeromycotina</taxon>
        <taxon>Glomeromycetes</taxon>
        <taxon>Archaeosporales</taxon>
        <taxon>Ambisporaceae</taxon>
        <taxon>Ambispora</taxon>
    </lineage>
</organism>
<protein>
    <submittedName>
        <fullName evidence="1">3376_t:CDS:1</fullName>
    </submittedName>
</protein>
<dbReference type="EMBL" id="CAJVPL010004144">
    <property type="protein sequence ID" value="CAG8643672.1"/>
    <property type="molecule type" value="Genomic_DNA"/>
</dbReference>
<gene>
    <name evidence="1" type="ORF">AGERDE_LOCUS11093</name>
</gene>
<evidence type="ECO:0000313" key="1">
    <source>
        <dbReference type="EMBL" id="CAG8643672.1"/>
    </source>
</evidence>
<comment type="caution">
    <text evidence="1">The sequence shown here is derived from an EMBL/GenBank/DDBJ whole genome shotgun (WGS) entry which is preliminary data.</text>
</comment>
<keyword evidence="2" id="KW-1185">Reference proteome</keyword>
<feature type="non-terminal residue" evidence="1">
    <location>
        <position position="57"/>
    </location>
</feature>
<dbReference type="Proteomes" id="UP000789831">
    <property type="component" value="Unassembled WGS sequence"/>
</dbReference>
<accession>A0A9N9H2E0</accession>
<evidence type="ECO:0000313" key="2">
    <source>
        <dbReference type="Proteomes" id="UP000789831"/>
    </source>
</evidence>
<sequence length="57" mass="6754">MPYKQLFSAHHRRTLDVCFLKSGKETTSQELVEAKSIHNLKHLTKYNPSRDKKQQKK</sequence>
<dbReference type="AlphaFoldDB" id="A0A9N9H2E0"/>
<reference evidence="1" key="1">
    <citation type="submission" date="2021-06" db="EMBL/GenBank/DDBJ databases">
        <authorList>
            <person name="Kallberg Y."/>
            <person name="Tangrot J."/>
            <person name="Rosling A."/>
        </authorList>
    </citation>
    <scope>NUCLEOTIDE SEQUENCE</scope>
    <source>
        <strain evidence="1">MT106</strain>
    </source>
</reference>